<evidence type="ECO:0000313" key="2">
    <source>
        <dbReference type="Proteomes" id="UP000030104"/>
    </source>
</evidence>
<dbReference type="AlphaFoldDB" id="A0A0A2LBR4"/>
<keyword evidence="2" id="KW-1185">Reference proteome</keyword>
<sequence>MKAYHISTIYRTQDNLRECGTVPVDNYETISERLVITFHRSKLKYRPAPERSQGKRPLLRTEPRGAKRLRILLRSGVYLVYQ</sequence>
<name>A0A0A2LBR4_PENIT</name>
<dbReference type="PhylomeDB" id="A0A0A2LBR4"/>
<evidence type="ECO:0000313" key="1">
    <source>
        <dbReference type="EMBL" id="KGO77389.1"/>
    </source>
</evidence>
<reference evidence="1 2" key="1">
    <citation type="journal article" date="2015" name="Mol. Plant Microbe Interact.">
        <title>Genome, transcriptome, and functional analyses of Penicillium expansum provide new insights into secondary metabolism and pathogenicity.</title>
        <authorList>
            <person name="Ballester A.R."/>
            <person name="Marcet-Houben M."/>
            <person name="Levin E."/>
            <person name="Sela N."/>
            <person name="Selma-Lazaro C."/>
            <person name="Carmona L."/>
            <person name="Wisniewski M."/>
            <person name="Droby S."/>
            <person name="Gonzalez-Candelas L."/>
            <person name="Gabaldon T."/>
        </authorList>
    </citation>
    <scope>NUCLEOTIDE SEQUENCE [LARGE SCALE GENOMIC DNA]</scope>
    <source>
        <strain evidence="1 2">PHI-1</strain>
    </source>
</reference>
<comment type="caution">
    <text evidence="1">The sequence shown here is derived from an EMBL/GenBank/DDBJ whole genome shotgun (WGS) entry which is preliminary data.</text>
</comment>
<accession>A0A0A2LBR4</accession>
<proteinExistence type="predicted"/>
<dbReference type="Proteomes" id="UP000030104">
    <property type="component" value="Unassembled WGS sequence"/>
</dbReference>
<protein>
    <submittedName>
        <fullName evidence="1">Uncharacterized protein</fullName>
    </submittedName>
</protein>
<dbReference type="EMBL" id="JQGA01000160">
    <property type="protein sequence ID" value="KGO77389.1"/>
    <property type="molecule type" value="Genomic_DNA"/>
</dbReference>
<organism evidence="1 2">
    <name type="scientific">Penicillium italicum</name>
    <name type="common">Blue mold</name>
    <dbReference type="NCBI Taxonomy" id="40296"/>
    <lineage>
        <taxon>Eukaryota</taxon>
        <taxon>Fungi</taxon>
        <taxon>Dikarya</taxon>
        <taxon>Ascomycota</taxon>
        <taxon>Pezizomycotina</taxon>
        <taxon>Eurotiomycetes</taxon>
        <taxon>Eurotiomycetidae</taxon>
        <taxon>Eurotiales</taxon>
        <taxon>Aspergillaceae</taxon>
        <taxon>Penicillium</taxon>
    </lineage>
</organism>
<dbReference type="HOGENOM" id="CLU_2558997_0_0_1"/>
<gene>
    <name evidence="1" type="ORF">PITC_047620</name>
</gene>
<dbReference type="OrthoDB" id="4425826at2759"/>